<evidence type="ECO:0000256" key="5">
    <source>
        <dbReference type="ARBA" id="ARBA00022801"/>
    </source>
</evidence>
<keyword evidence="3" id="KW-0540">Nuclease</keyword>
<dbReference type="InterPro" id="IPR041373">
    <property type="entry name" value="RT_RNaseH"/>
</dbReference>
<proteinExistence type="predicted"/>
<dbReference type="EMBL" id="LKAM01000001">
    <property type="protein sequence ID" value="KUM50896.1"/>
    <property type="molecule type" value="Genomic_DNA"/>
</dbReference>
<evidence type="ECO:0000256" key="3">
    <source>
        <dbReference type="ARBA" id="ARBA00022722"/>
    </source>
</evidence>
<keyword evidence="6" id="KW-0695">RNA-directed DNA polymerase</keyword>
<evidence type="ECO:0000256" key="2">
    <source>
        <dbReference type="ARBA" id="ARBA00022695"/>
    </source>
</evidence>
<keyword evidence="2" id="KW-0548">Nucleotidyltransferase</keyword>
<feature type="domain" description="Reverse transcriptase RNase H-like" evidence="8">
    <location>
        <begin position="2"/>
        <end position="32"/>
    </location>
</feature>
<keyword evidence="9" id="KW-0496">Mitochondrion</keyword>
<reference evidence="9" key="1">
    <citation type="journal article" date="2015" name="Genome Biol. Evol.">
        <title>Organellar Genomes of White Spruce (Picea glauca): Assembly and Annotation.</title>
        <authorList>
            <person name="Jackman S.D."/>
            <person name="Warren R.L."/>
            <person name="Gibb E.A."/>
            <person name="Vandervalk B.P."/>
            <person name="Mohamadi H."/>
            <person name="Chu J."/>
            <person name="Raymond A."/>
            <person name="Pleasance S."/>
            <person name="Coope R."/>
            <person name="Wildung M.R."/>
            <person name="Ritland C.E."/>
            <person name="Bousquet J."/>
            <person name="Jones S.J."/>
            <person name="Bohlmann J."/>
            <person name="Birol I."/>
        </authorList>
    </citation>
    <scope>NUCLEOTIDE SEQUENCE [LARGE SCALE GENOMIC DNA]</scope>
    <source>
        <tissue evidence="9">Flushing bud</tissue>
    </source>
</reference>
<evidence type="ECO:0000256" key="7">
    <source>
        <dbReference type="SAM" id="Phobius"/>
    </source>
</evidence>
<keyword evidence="1" id="KW-0808">Transferase</keyword>
<evidence type="ECO:0000256" key="6">
    <source>
        <dbReference type="ARBA" id="ARBA00022918"/>
    </source>
</evidence>
<gene>
    <name evidence="9" type="ORF">ABT39_MTgene742</name>
</gene>
<accession>A0A101M4E6</accession>
<evidence type="ECO:0000313" key="9">
    <source>
        <dbReference type="EMBL" id="KUM50896.1"/>
    </source>
</evidence>
<keyword evidence="7" id="KW-0472">Membrane</keyword>
<keyword evidence="5" id="KW-0378">Hydrolase</keyword>
<keyword evidence="4" id="KW-0255">Endonuclease</keyword>
<geneLocation type="mitochondrion" evidence="9"/>
<dbReference type="Pfam" id="PF17917">
    <property type="entry name" value="RT_RNaseH"/>
    <property type="match status" value="1"/>
</dbReference>
<evidence type="ECO:0000256" key="4">
    <source>
        <dbReference type="ARBA" id="ARBA00022759"/>
    </source>
</evidence>
<organism evidence="9">
    <name type="scientific">Picea glauca</name>
    <name type="common">White spruce</name>
    <name type="synonym">Pinus glauca</name>
    <dbReference type="NCBI Taxonomy" id="3330"/>
    <lineage>
        <taxon>Eukaryota</taxon>
        <taxon>Viridiplantae</taxon>
        <taxon>Streptophyta</taxon>
        <taxon>Embryophyta</taxon>
        <taxon>Tracheophyta</taxon>
        <taxon>Spermatophyta</taxon>
        <taxon>Pinopsida</taxon>
        <taxon>Pinidae</taxon>
        <taxon>Conifers I</taxon>
        <taxon>Pinales</taxon>
        <taxon>Pinaceae</taxon>
        <taxon>Picea</taxon>
    </lineage>
</organism>
<protein>
    <recommendedName>
        <fullName evidence="8">Reverse transcriptase RNase H-like domain-containing protein</fullName>
    </recommendedName>
</protein>
<dbReference type="GO" id="GO:0003964">
    <property type="term" value="F:RNA-directed DNA polymerase activity"/>
    <property type="evidence" value="ECO:0007669"/>
    <property type="project" value="UniProtKB-KW"/>
</dbReference>
<sequence>MVYAMQKFRHYLLGNALKFFTDHLALKYLVNKPVLGGEDLPVVAVASGVLFSGCGEACIMWAWII</sequence>
<comment type="caution">
    <text evidence="9">The sequence shown here is derived from an EMBL/GenBank/DDBJ whole genome shotgun (WGS) entry which is preliminary data.</text>
</comment>
<keyword evidence="7" id="KW-1133">Transmembrane helix</keyword>
<dbReference type="AlphaFoldDB" id="A0A101M4E6"/>
<keyword evidence="7" id="KW-0812">Transmembrane</keyword>
<feature type="transmembrane region" description="Helical" evidence="7">
    <location>
        <begin position="42"/>
        <end position="64"/>
    </location>
</feature>
<dbReference type="GO" id="GO:0004519">
    <property type="term" value="F:endonuclease activity"/>
    <property type="evidence" value="ECO:0007669"/>
    <property type="project" value="UniProtKB-KW"/>
</dbReference>
<evidence type="ECO:0000259" key="8">
    <source>
        <dbReference type="Pfam" id="PF17917"/>
    </source>
</evidence>
<dbReference type="GO" id="GO:0016787">
    <property type="term" value="F:hydrolase activity"/>
    <property type="evidence" value="ECO:0007669"/>
    <property type="project" value="UniProtKB-KW"/>
</dbReference>
<name>A0A101M4E6_PICGL</name>
<evidence type="ECO:0000256" key="1">
    <source>
        <dbReference type="ARBA" id="ARBA00022679"/>
    </source>
</evidence>